<dbReference type="InterPro" id="IPR013656">
    <property type="entry name" value="PAS_4"/>
</dbReference>
<dbReference type="FunFam" id="3.30.565.10:FF:000028">
    <property type="entry name" value="PAS sensor protein"/>
    <property type="match status" value="1"/>
</dbReference>
<dbReference type="Gene3D" id="3.30.565.10">
    <property type="entry name" value="Histidine kinase-like ATPase, C-terminal domain"/>
    <property type="match status" value="1"/>
</dbReference>
<reference evidence="3" key="1">
    <citation type="journal article" date="2014" name="Int. J. Syst. Evol. Microbiol.">
        <title>Complete genome sequence of Corynebacterium casei LMG S-19264T (=DSM 44701T), isolated from a smear-ripened cheese.</title>
        <authorList>
            <consortium name="US DOE Joint Genome Institute (JGI-PGF)"/>
            <person name="Walter F."/>
            <person name="Albersmeier A."/>
            <person name="Kalinowski J."/>
            <person name="Ruckert C."/>
        </authorList>
    </citation>
    <scope>NUCLEOTIDE SEQUENCE</scope>
    <source>
        <strain evidence="3">JCM 5069</strain>
    </source>
</reference>
<proteinExistence type="predicted"/>
<dbReference type="Pfam" id="PF00989">
    <property type="entry name" value="PAS"/>
    <property type="match status" value="1"/>
</dbReference>
<dbReference type="Gene3D" id="3.30.450.20">
    <property type="entry name" value="PAS domain"/>
    <property type="match status" value="2"/>
</dbReference>
<dbReference type="InterPro" id="IPR035965">
    <property type="entry name" value="PAS-like_dom_sf"/>
</dbReference>
<dbReference type="Pfam" id="PF08448">
    <property type="entry name" value="PAS_4"/>
    <property type="match status" value="1"/>
</dbReference>
<dbReference type="InterPro" id="IPR013767">
    <property type="entry name" value="PAS_fold"/>
</dbReference>
<dbReference type="NCBIfam" id="TIGR00229">
    <property type="entry name" value="sensory_box"/>
    <property type="match status" value="2"/>
</dbReference>
<dbReference type="CDD" id="cd16936">
    <property type="entry name" value="HATPase_RsbW-like"/>
    <property type="match status" value="1"/>
</dbReference>
<dbReference type="GO" id="GO:0016791">
    <property type="term" value="F:phosphatase activity"/>
    <property type="evidence" value="ECO:0007669"/>
    <property type="project" value="TreeGrafter"/>
</dbReference>
<gene>
    <name evidence="3" type="ORF">GCM10018793_23430</name>
</gene>
<accession>A0A919G374</accession>
<dbReference type="CDD" id="cd00130">
    <property type="entry name" value="PAS"/>
    <property type="match status" value="1"/>
</dbReference>
<dbReference type="InterPro" id="IPR003594">
    <property type="entry name" value="HATPase_dom"/>
</dbReference>
<dbReference type="Proteomes" id="UP000603708">
    <property type="component" value="Unassembled WGS sequence"/>
</dbReference>
<dbReference type="InterPro" id="IPR001932">
    <property type="entry name" value="PPM-type_phosphatase-like_dom"/>
</dbReference>
<dbReference type="InterPro" id="IPR036457">
    <property type="entry name" value="PPM-type-like_dom_sf"/>
</dbReference>
<dbReference type="InterPro" id="IPR036890">
    <property type="entry name" value="HATPase_C_sf"/>
</dbReference>
<keyword evidence="4" id="KW-1185">Reference proteome</keyword>
<dbReference type="PANTHER" id="PTHR43156:SF2">
    <property type="entry name" value="STAGE II SPORULATION PROTEIN E"/>
    <property type="match status" value="1"/>
</dbReference>
<dbReference type="Pfam" id="PF07228">
    <property type="entry name" value="SpoIIE"/>
    <property type="match status" value="1"/>
</dbReference>
<evidence type="ECO:0000256" key="1">
    <source>
        <dbReference type="ARBA" id="ARBA00022801"/>
    </source>
</evidence>
<dbReference type="SUPFAM" id="SSF55785">
    <property type="entry name" value="PYP-like sensor domain (PAS domain)"/>
    <property type="match status" value="2"/>
</dbReference>
<dbReference type="InterPro" id="IPR000014">
    <property type="entry name" value="PAS"/>
</dbReference>
<dbReference type="GO" id="GO:0006355">
    <property type="term" value="P:regulation of DNA-templated transcription"/>
    <property type="evidence" value="ECO:0007669"/>
    <property type="project" value="InterPro"/>
</dbReference>
<evidence type="ECO:0000259" key="2">
    <source>
        <dbReference type="PROSITE" id="PS50112"/>
    </source>
</evidence>
<evidence type="ECO:0000313" key="4">
    <source>
        <dbReference type="Proteomes" id="UP000603708"/>
    </source>
</evidence>
<reference evidence="3" key="2">
    <citation type="submission" date="2020-09" db="EMBL/GenBank/DDBJ databases">
        <authorList>
            <person name="Sun Q."/>
            <person name="Ohkuma M."/>
        </authorList>
    </citation>
    <scope>NUCLEOTIDE SEQUENCE</scope>
    <source>
        <strain evidence="3">JCM 5069</strain>
    </source>
</reference>
<dbReference type="EMBL" id="BNCD01000005">
    <property type="protein sequence ID" value="GHH76819.1"/>
    <property type="molecule type" value="Genomic_DNA"/>
</dbReference>
<name>A0A919G374_9ACTN</name>
<dbReference type="InterPro" id="IPR029016">
    <property type="entry name" value="GAF-like_dom_sf"/>
</dbReference>
<keyword evidence="1" id="KW-0378">Hydrolase</keyword>
<dbReference type="Pfam" id="PF13581">
    <property type="entry name" value="HATPase_c_2"/>
    <property type="match status" value="1"/>
</dbReference>
<dbReference type="InterPro" id="IPR052016">
    <property type="entry name" value="Bact_Sigma-Reg"/>
</dbReference>
<dbReference type="Gene3D" id="3.60.40.10">
    <property type="entry name" value="PPM-type phosphatase domain"/>
    <property type="match status" value="1"/>
</dbReference>
<dbReference type="SMART" id="SM00331">
    <property type="entry name" value="PP2C_SIG"/>
    <property type="match status" value="1"/>
</dbReference>
<dbReference type="PANTHER" id="PTHR43156">
    <property type="entry name" value="STAGE II SPORULATION PROTEIN E-RELATED"/>
    <property type="match status" value="1"/>
</dbReference>
<dbReference type="PROSITE" id="PS50112">
    <property type="entry name" value="PAS"/>
    <property type="match status" value="1"/>
</dbReference>
<sequence>MMPVGDPFTARGEGVLRPQARARPEAGLTVDAHGVITDWSAEAERLFGYAPSDVLGRAAAALLAHPSDALRPAGPDGWGPDRETVEDAAAPLRVRCRDGHWEACSLRIRPTLNGPGAGARWSVTLTPVVRAGRELDGAVLEALFTQSPIGLCLFDDDLRLRRYNSAAEGMKGIFTPRSLGRRARDVWAASNADELEELLTKVRDTGVPLLGFDKHGYPPGDPDHEHYFATSAFRLEDSSGRVGVAVTGVDITARRRAEQRFALLAEASGRIGTTLDVVRTAQELTEVVVPGFCDAAVVDMLDPVLRGDEPDADAARASLRRAGVTVNQALGVEVGDPHLDLGTTSSIPPSDARCLATMDPVLRRVVEPDSSGLGLSGDLGTGNGLFGLIVPLRARGSTLGLATFYRFGTPRTFEEGDFVTAREVTSRAAVCIDNARRYTREHVVARALRRQLLPSRFPPQGAMEIAHSVVTEGTSGDWFDAIPLPGARLALVVGTVVGSGVYAAAAMGRLRAAIHTLAELDLGPDEVLARVDDLVTHITEERGEVLGVRPRPAPGSVAGATCAYIVYDPVTGHLSVASAGHPVPLITYPDGTVEPADLPSGVALGTGDSPFGTADMGLPPHSGIALYTPGLLAGAGAGAGIEDEGTTAGLEELKERLVASRDDPVEDACRATADALLHRGSRHDAVLLLARTHVFDEDQVVTWDLPSDPAVVATVRALVERQLSAWSLDGKVFPTQLVASELVTNAIRHAEGPIKLRLLRDQMLTCEVADGSAAAPRMRHARAGDEDGRGLFLTAQVTQRWGTRYLETGKIIWAEQPLDAESGLGDLGASGLADLDV</sequence>
<dbReference type="SUPFAM" id="SSF55781">
    <property type="entry name" value="GAF domain-like"/>
    <property type="match status" value="1"/>
</dbReference>
<dbReference type="AlphaFoldDB" id="A0A919G374"/>
<feature type="domain" description="PAS" evidence="2">
    <location>
        <begin position="28"/>
        <end position="68"/>
    </location>
</feature>
<dbReference type="Gene3D" id="3.30.450.40">
    <property type="match status" value="1"/>
</dbReference>
<comment type="caution">
    <text evidence="3">The sequence shown here is derived from an EMBL/GenBank/DDBJ whole genome shotgun (WGS) entry which is preliminary data.</text>
</comment>
<organism evidence="3 4">
    <name type="scientific">Streptomyces sulfonofaciens</name>
    <dbReference type="NCBI Taxonomy" id="68272"/>
    <lineage>
        <taxon>Bacteria</taxon>
        <taxon>Bacillati</taxon>
        <taxon>Actinomycetota</taxon>
        <taxon>Actinomycetes</taxon>
        <taxon>Kitasatosporales</taxon>
        <taxon>Streptomycetaceae</taxon>
        <taxon>Streptomyces</taxon>
    </lineage>
</organism>
<protein>
    <recommendedName>
        <fullName evidence="2">PAS domain-containing protein</fullName>
    </recommendedName>
</protein>
<evidence type="ECO:0000313" key="3">
    <source>
        <dbReference type="EMBL" id="GHH76819.1"/>
    </source>
</evidence>